<comment type="caution">
    <text evidence="3">The sequence shown here is derived from an EMBL/GenBank/DDBJ whole genome shotgun (WGS) entry which is preliminary data.</text>
</comment>
<dbReference type="PANTHER" id="PTHR19871:SF14">
    <property type="entry name" value="DUF4062 DOMAIN-CONTAINING PROTEIN"/>
    <property type="match status" value="1"/>
</dbReference>
<dbReference type="Pfam" id="PF13271">
    <property type="entry name" value="DUF4062"/>
    <property type="match status" value="1"/>
</dbReference>
<sequence>MSTAKARVSSFGHERDNKPPPSREDRTKKAKGHGYSRDVAARGGPKPQRKPGKPPGKKEGEKRFELVLEGNMSDIPPRPRSMVRIFLSSTFSDMRAERNALATDAYPKLRDFCAQMGLSFQVVDLRWGVTAEATNNHMTTKICLLELENCKKVSLGPSCIALIGNRYGYRPLPHQISVEEFDLFREEATALGLKGLNTLQEWYNKDENSIPPAYFLMVCHTRLS</sequence>
<evidence type="ECO:0000256" key="1">
    <source>
        <dbReference type="SAM" id="MobiDB-lite"/>
    </source>
</evidence>
<dbReference type="PANTHER" id="PTHR19871">
    <property type="entry name" value="BETA TRANSDUCIN-RELATED PROTEIN"/>
    <property type="match status" value="1"/>
</dbReference>
<keyword evidence="4" id="KW-1185">Reference proteome</keyword>
<organism evidence="3 4">
    <name type="scientific">Plakobranchus ocellatus</name>
    <dbReference type="NCBI Taxonomy" id="259542"/>
    <lineage>
        <taxon>Eukaryota</taxon>
        <taxon>Metazoa</taxon>
        <taxon>Spiralia</taxon>
        <taxon>Lophotrochozoa</taxon>
        <taxon>Mollusca</taxon>
        <taxon>Gastropoda</taxon>
        <taxon>Heterobranchia</taxon>
        <taxon>Euthyneura</taxon>
        <taxon>Panpulmonata</taxon>
        <taxon>Sacoglossa</taxon>
        <taxon>Placobranchoidea</taxon>
        <taxon>Plakobranchidae</taxon>
        <taxon>Plakobranchus</taxon>
    </lineage>
</organism>
<dbReference type="EMBL" id="BLXT01007473">
    <property type="protein sequence ID" value="GFO39257.1"/>
    <property type="molecule type" value="Genomic_DNA"/>
</dbReference>
<reference evidence="3 4" key="1">
    <citation type="journal article" date="2021" name="Elife">
        <title>Chloroplast acquisition without the gene transfer in kleptoplastic sea slugs, Plakobranchus ocellatus.</title>
        <authorList>
            <person name="Maeda T."/>
            <person name="Takahashi S."/>
            <person name="Yoshida T."/>
            <person name="Shimamura S."/>
            <person name="Takaki Y."/>
            <person name="Nagai Y."/>
            <person name="Toyoda A."/>
            <person name="Suzuki Y."/>
            <person name="Arimoto A."/>
            <person name="Ishii H."/>
            <person name="Satoh N."/>
            <person name="Nishiyama T."/>
            <person name="Hasebe M."/>
            <person name="Maruyama T."/>
            <person name="Minagawa J."/>
            <person name="Obokata J."/>
            <person name="Shigenobu S."/>
        </authorList>
    </citation>
    <scope>NUCLEOTIDE SEQUENCE [LARGE SCALE GENOMIC DNA]</scope>
</reference>
<dbReference type="InterPro" id="IPR025139">
    <property type="entry name" value="DUF4062"/>
</dbReference>
<feature type="compositionally biased region" description="Basic and acidic residues" evidence="1">
    <location>
        <begin position="12"/>
        <end position="27"/>
    </location>
</feature>
<accession>A0AAV4D4X7</accession>
<evidence type="ECO:0000259" key="2">
    <source>
        <dbReference type="Pfam" id="PF13271"/>
    </source>
</evidence>
<protein>
    <submittedName>
        <fullName evidence="3">NACHT and WD repeat domain-containing protein 1</fullName>
    </submittedName>
</protein>
<dbReference type="InterPro" id="IPR052752">
    <property type="entry name" value="NACHT-WD_repeat"/>
</dbReference>
<evidence type="ECO:0000313" key="4">
    <source>
        <dbReference type="Proteomes" id="UP000735302"/>
    </source>
</evidence>
<evidence type="ECO:0000313" key="3">
    <source>
        <dbReference type="EMBL" id="GFO39257.1"/>
    </source>
</evidence>
<feature type="domain" description="DUF4062" evidence="2">
    <location>
        <begin position="84"/>
        <end position="180"/>
    </location>
</feature>
<proteinExistence type="predicted"/>
<dbReference type="Proteomes" id="UP000735302">
    <property type="component" value="Unassembled WGS sequence"/>
</dbReference>
<name>A0AAV4D4X7_9GAST</name>
<feature type="region of interest" description="Disordered" evidence="1">
    <location>
        <begin position="1"/>
        <end position="60"/>
    </location>
</feature>
<gene>
    <name evidence="3" type="ORF">PoB_006576200</name>
</gene>
<dbReference type="AlphaFoldDB" id="A0AAV4D4X7"/>